<dbReference type="Pfam" id="PF04376">
    <property type="entry name" value="ATE_N"/>
    <property type="match status" value="1"/>
</dbReference>
<evidence type="ECO:0000259" key="6">
    <source>
        <dbReference type="Pfam" id="PF04377"/>
    </source>
</evidence>
<dbReference type="PANTHER" id="PTHR21367:SF1">
    <property type="entry name" value="ARGINYL-TRNA--PROTEIN TRANSFERASE 1"/>
    <property type="match status" value="1"/>
</dbReference>
<comment type="catalytic activity">
    <reaction evidence="4">
        <text>N-terminal L-glutamyl-[protein] + L-leucyl-tRNA(Leu) = N-terminal L-leucyl-L-glutamyl-[protein] + tRNA(Leu) + H(+)</text>
        <dbReference type="Rhea" id="RHEA:50412"/>
        <dbReference type="Rhea" id="RHEA-COMP:9613"/>
        <dbReference type="Rhea" id="RHEA-COMP:9622"/>
        <dbReference type="Rhea" id="RHEA-COMP:12664"/>
        <dbReference type="Rhea" id="RHEA-COMP:12668"/>
        <dbReference type="ChEBI" id="CHEBI:15378"/>
        <dbReference type="ChEBI" id="CHEBI:64721"/>
        <dbReference type="ChEBI" id="CHEBI:78442"/>
        <dbReference type="ChEBI" id="CHEBI:78494"/>
        <dbReference type="ChEBI" id="CHEBI:133041"/>
        <dbReference type="EC" id="2.3.2.29"/>
    </reaction>
</comment>
<keyword evidence="3 4" id="KW-0012">Acyltransferase</keyword>
<evidence type="ECO:0000256" key="1">
    <source>
        <dbReference type="ARBA" id="ARBA00022490"/>
    </source>
</evidence>
<dbReference type="InterPro" id="IPR016181">
    <property type="entry name" value="Acyl_CoA_acyltransferase"/>
</dbReference>
<dbReference type="InterPro" id="IPR017138">
    <property type="entry name" value="Asp_Glu_LeuTrfase"/>
</dbReference>
<dbReference type="SUPFAM" id="SSF55729">
    <property type="entry name" value="Acyl-CoA N-acyltransferases (Nat)"/>
    <property type="match status" value="1"/>
</dbReference>
<dbReference type="PIRSF" id="PIRSF037208">
    <property type="entry name" value="ATE_pro_prd"/>
    <property type="match status" value="1"/>
</dbReference>
<keyword evidence="2 4" id="KW-0808">Transferase</keyword>
<dbReference type="GO" id="GO:0008914">
    <property type="term" value="F:leucyl-tRNA--protein transferase activity"/>
    <property type="evidence" value="ECO:0007669"/>
    <property type="project" value="UniProtKB-UniRule"/>
</dbReference>
<dbReference type="InterPro" id="IPR030700">
    <property type="entry name" value="N-end_Aminoacyl_Trfase"/>
</dbReference>
<evidence type="ECO:0000256" key="3">
    <source>
        <dbReference type="ARBA" id="ARBA00023315"/>
    </source>
</evidence>
<evidence type="ECO:0000256" key="4">
    <source>
        <dbReference type="HAMAP-Rule" id="MF_00689"/>
    </source>
</evidence>
<dbReference type="GO" id="GO:0071596">
    <property type="term" value="P:ubiquitin-dependent protein catabolic process via the N-end rule pathway"/>
    <property type="evidence" value="ECO:0007669"/>
    <property type="project" value="InterPro"/>
</dbReference>
<dbReference type="InterPro" id="IPR007471">
    <property type="entry name" value="N-end_Aminoacyl_Trfase_N"/>
</dbReference>
<name>A0A212J547_9PROT</name>
<dbReference type="NCBIfam" id="NF002341">
    <property type="entry name" value="PRK01305.1-1"/>
    <property type="match status" value="1"/>
</dbReference>
<dbReference type="EC" id="2.3.2.29" evidence="4"/>
<dbReference type="NCBIfam" id="NF002346">
    <property type="entry name" value="PRK01305.2-3"/>
    <property type="match status" value="1"/>
</dbReference>
<dbReference type="HAMAP" id="MF_00689">
    <property type="entry name" value="Bpt"/>
    <property type="match status" value="1"/>
</dbReference>
<gene>
    <name evidence="7" type="primary">ate</name>
    <name evidence="4" type="synonym">bpt</name>
    <name evidence="7" type="ORF">KL86APRO_10528</name>
</gene>
<dbReference type="AlphaFoldDB" id="A0A212J547"/>
<comment type="subcellular location">
    <subcellularLocation>
        <location evidence="4">Cytoplasm</location>
    </subcellularLocation>
</comment>
<protein>
    <recommendedName>
        <fullName evidence="4">Aspartate/glutamate leucyltransferase</fullName>
        <ecNumber evidence="4">2.3.2.29</ecNumber>
    </recommendedName>
</protein>
<sequence length="244" mass="27774">MKSFRTDSYVFHTTAPAPCPYLPNRLERKVVTELSQGDPVKFHEVLSRSGFRRSHAIAYAPACPGCAACVPVRIAVDGFEETRSFRRLRHANADLDVEPCPARATGEQHRLFLSYQETRHAGGDMASMEFHEYRAMIEDSPIQTLLYEFRDADRRLTAAVLTDVMDDGLSAVYSFYRPDQPKRSLGTFVVLTLVDACRTLGLPYLYLGYWIAESRKMAYKSRFRPLEGYGVDGWRRISARLETS</sequence>
<comment type="function">
    <text evidence="4">Functions in the N-end rule pathway of protein degradation where it conjugates Leu from its aminoacyl-tRNA to the N-termini of proteins containing an N-terminal aspartate or glutamate.</text>
</comment>
<dbReference type="EMBL" id="FLUO01000001">
    <property type="protein sequence ID" value="SBV94578.1"/>
    <property type="molecule type" value="Genomic_DNA"/>
</dbReference>
<proteinExistence type="inferred from homology"/>
<organism evidence="7">
    <name type="scientific">uncultured Alphaproteobacteria bacterium</name>
    <dbReference type="NCBI Taxonomy" id="91750"/>
    <lineage>
        <taxon>Bacteria</taxon>
        <taxon>Pseudomonadati</taxon>
        <taxon>Pseudomonadota</taxon>
        <taxon>Alphaproteobacteria</taxon>
        <taxon>environmental samples</taxon>
    </lineage>
</organism>
<evidence type="ECO:0000313" key="7">
    <source>
        <dbReference type="EMBL" id="SBV94578.1"/>
    </source>
</evidence>
<comment type="catalytic activity">
    <reaction evidence="4">
        <text>N-terminal L-aspartyl-[protein] + L-leucyl-tRNA(Leu) = N-terminal L-leucyl-L-aspartyl-[protein] + tRNA(Leu) + H(+)</text>
        <dbReference type="Rhea" id="RHEA:50420"/>
        <dbReference type="Rhea" id="RHEA-COMP:9613"/>
        <dbReference type="Rhea" id="RHEA-COMP:9622"/>
        <dbReference type="Rhea" id="RHEA-COMP:12669"/>
        <dbReference type="Rhea" id="RHEA-COMP:12674"/>
        <dbReference type="ChEBI" id="CHEBI:15378"/>
        <dbReference type="ChEBI" id="CHEBI:64720"/>
        <dbReference type="ChEBI" id="CHEBI:78442"/>
        <dbReference type="ChEBI" id="CHEBI:78494"/>
        <dbReference type="ChEBI" id="CHEBI:133042"/>
        <dbReference type="EC" id="2.3.2.29"/>
    </reaction>
</comment>
<dbReference type="NCBIfam" id="NF002343">
    <property type="entry name" value="PRK01305.1-4"/>
    <property type="match status" value="1"/>
</dbReference>
<dbReference type="InterPro" id="IPR007472">
    <property type="entry name" value="N-end_Aminoacyl_Trfase_C"/>
</dbReference>
<comment type="similarity">
    <text evidence="4">Belongs to the R-transferase family. Bpt subfamily.</text>
</comment>
<accession>A0A212J547</accession>
<reference evidence="7" key="1">
    <citation type="submission" date="2016-04" db="EMBL/GenBank/DDBJ databases">
        <authorList>
            <person name="Evans L.H."/>
            <person name="Alamgir A."/>
            <person name="Owens N."/>
            <person name="Weber N.D."/>
            <person name="Virtaneva K."/>
            <person name="Barbian K."/>
            <person name="Babar A."/>
            <person name="Rosenke K."/>
        </authorList>
    </citation>
    <scope>NUCLEOTIDE SEQUENCE</scope>
    <source>
        <strain evidence="7">86</strain>
    </source>
</reference>
<evidence type="ECO:0000256" key="2">
    <source>
        <dbReference type="ARBA" id="ARBA00022679"/>
    </source>
</evidence>
<feature type="domain" description="N-end rule aminoacyl transferase C-terminal" evidence="6">
    <location>
        <begin position="107"/>
        <end position="227"/>
    </location>
</feature>
<dbReference type="GO" id="GO:0004057">
    <property type="term" value="F:arginyl-tRNA--protein transferase activity"/>
    <property type="evidence" value="ECO:0007669"/>
    <property type="project" value="InterPro"/>
</dbReference>
<dbReference type="Pfam" id="PF04377">
    <property type="entry name" value="ATE_C"/>
    <property type="match status" value="1"/>
</dbReference>
<dbReference type="PANTHER" id="PTHR21367">
    <property type="entry name" value="ARGININE-TRNA-PROTEIN TRANSFERASE 1"/>
    <property type="match status" value="1"/>
</dbReference>
<feature type="domain" description="N-end aminoacyl transferase N-terminal" evidence="5">
    <location>
        <begin position="18"/>
        <end position="87"/>
    </location>
</feature>
<dbReference type="GO" id="GO:0005737">
    <property type="term" value="C:cytoplasm"/>
    <property type="evidence" value="ECO:0007669"/>
    <property type="project" value="UniProtKB-SubCell"/>
</dbReference>
<keyword evidence="1 4" id="KW-0963">Cytoplasm</keyword>
<dbReference type="NCBIfam" id="NF002342">
    <property type="entry name" value="PRK01305.1-3"/>
    <property type="match status" value="1"/>
</dbReference>
<evidence type="ECO:0000259" key="5">
    <source>
        <dbReference type="Pfam" id="PF04376"/>
    </source>
</evidence>